<keyword evidence="2" id="KW-1185">Reference proteome</keyword>
<keyword evidence="1" id="KW-0614">Plasmid</keyword>
<evidence type="ECO:0000313" key="1">
    <source>
        <dbReference type="EMBL" id="PCS23953.1"/>
    </source>
</evidence>
<organism evidence="1 2">
    <name type="scientific">Candidatus Enterovibrio escicola</name>
    <dbReference type="NCBI Taxonomy" id="1927127"/>
    <lineage>
        <taxon>Bacteria</taxon>
        <taxon>Pseudomonadati</taxon>
        <taxon>Pseudomonadota</taxon>
        <taxon>Gammaproteobacteria</taxon>
        <taxon>Vibrionales</taxon>
        <taxon>Vibrionaceae</taxon>
        <taxon>Enterovibrio</taxon>
    </lineage>
</organism>
<accession>A0A2A5T703</accession>
<comment type="caution">
    <text evidence="1">The sequence shown here is derived from an EMBL/GenBank/DDBJ whole genome shotgun (WGS) entry which is preliminary data.</text>
</comment>
<geneLocation type="plasmid" evidence="2">
    <name>pmj1</name>
</geneLocation>
<protein>
    <submittedName>
        <fullName evidence="1">Uncharacterized protein</fullName>
    </submittedName>
</protein>
<dbReference type="Proteomes" id="UP000219020">
    <property type="component" value="Plasmid pMJ1"/>
</dbReference>
<gene>
    <name evidence="1" type="ORF">BTN49_0319</name>
</gene>
<name>A0A2A5T703_9GAMM</name>
<sequence>MKMNGNPINTGRKIGVSDSNFILPLMYLLMRLFLQKLA</sequence>
<proteinExistence type="predicted"/>
<evidence type="ECO:0000313" key="2">
    <source>
        <dbReference type="Proteomes" id="UP000219020"/>
    </source>
</evidence>
<dbReference type="AlphaFoldDB" id="A0A2A5T703"/>
<dbReference type="EMBL" id="NBYY01000008">
    <property type="protein sequence ID" value="PCS23953.1"/>
    <property type="molecule type" value="Genomic_DNA"/>
</dbReference>
<reference evidence="2" key="1">
    <citation type="submission" date="2017-04" db="EMBL/GenBank/DDBJ databases">
        <title>Genome evolution of the luminous symbionts of deep sea anglerfish.</title>
        <authorList>
            <person name="Hendry T.A."/>
        </authorList>
    </citation>
    <scope>NUCLEOTIDE SEQUENCE [LARGE SCALE GENOMIC DNA]</scope>
    <source>
        <plasmid evidence="2">pmj1</plasmid>
    </source>
</reference>